<feature type="transmembrane region" description="Helical" evidence="12">
    <location>
        <begin position="412"/>
        <end position="433"/>
    </location>
</feature>
<feature type="transmembrane region" description="Helical" evidence="12">
    <location>
        <begin position="175"/>
        <end position="196"/>
    </location>
</feature>
<evidence type="ECO:0000256" key="2">
    <source>
        <dbReference type="ARBA" id="ARBA00022448"/>
    </source>
</evidence>
<dbReference type="Proteomes" id="UP000254792">
    <property type="component" value="Chromosome"/>
</dbReference>
<feature type="transmembrane region" description="Helical" evidence="12">
    <location>
        <begin position="380"/>
        <end position="400"/>
    </location>
</feature>
<dbReference type="Gene3D" id="3.30.1360.60">
    <property type="entry name" value="Glucose permease domain IIB"/>
    <property type="match status" value="1"/>
</dbReference>
<dbReference type="RefSeq" id="WP_115558419.1">
    <property type="nucleotide sequence ID" value="NZ_CP031376.1"/>
</dbReference>
<keyword evidence="2" id="KW-0813">Transport</keyword>
<evidence type="ECO:0000256" key="9">
    <source>
        <dbReference type="ARBA" id="ARBA00022989"/>
    </source>
</evidence>
<dbReference type="InterPro" id="IPR050558">
    <property type="entry name" value="PTS_Sugar-Specific_Components"/>
</dbReference>
<evidence type="ECO:0000256" key="7">
    <source>
        <dbReference type="ARBA" id="ARBA00022692"/>
    </source>
</evidence>
<dbReference type="PROSITE" id="PS51098">
    <property type="entry name" value="PTS_EIIB_TYPE_1"/>
    <property type="match status" value="1"/>
</dbReference>
<dbReference type="Pfam" id="PF00367">
    <property type="entry name" value="PTS_EIIB"/>
    <property type="match status" value="1"/>
</dbReference>
<evidence type="ECO:0000256" key="6">
    <source>
        <dbReference type="ARBA" id="ARBA00022683"/>
    </source>
</evidence>
<evidence type="ECO:0000313" key="15">
    <source>
        <dbReference type="EMBL" id="AXK51524.1"/>
    </source>
</evidence>
<keyword evidence="8" id="KW-0418">Kinase</keyword>
<feature type="transmembrane region" description="Helical" evidence="12">
    <location>
        <begin position="540"/>
        <end position="562"/>
    </location>
</feature>
<evidence type="ECO:0000256" key="12">
    <source>
        <dbReference type="SAM" id="Phobius"/>
    </source>
</evidence>
<keyword evidence="6" id="KW-0598">Phosphotransferase system</keyword>
<dbReference type="GO" id="GO:0009401">
    <property type="term" value="P:phosphoenolpyruvate-dependent sugar phosphotransferase system"/>
    <property type="evidence" value="ECO:0007669"/>
    <property type="project" value="UniProtKB-KW"/>
</dbReference>
<evidence type="ECO:0000256" key="5">
    <source>
        <dbReference type="ARBA" id="ARBA00022679"/>
    </source>
</evidence>
<dbReference type="AlphaFoldDB" id="A0A345Z4J5"/>
<evidence type="ECO:0000256" key="3">
    <source>
        <dbReference type="ARBA" id="ARBA00022475"/>
    </source>
</evidence>
<feature type="domain" description="PTS EIIC type-1" evidence="14">
    <location>
        <begin position="125"/>
        <end position="525"/>
    </location>
</feature>
<dbReference type="OrthoDB" id="9769191at2"/>
<dbReference type="PANTHER" id="PTHR30175:SF3">
    <property type="entry name" value="PTS SYSTEM N-ACETYLMURAMIC ACID-SPECIFIC EIIBC COMPONENT"/>
    <property type="match status" value="1"/>
</dbReference>
<keyword evidence="5" id="KW-0808">Transferase</keyword>
<dbReference type="GO" id="GO:0016301">
    <property type="term" value="F:kinase activity"/>
    <property type="evidence" value="ECO:0007669"/>
    <property type="project" value="UniProtKB-KW"/>
</dbReference>
<comment type="subcellular location">
    <subcellularLocation>
        <location evidence="1">Cell membrane</location>
        <topology evidence="1">Multi-pass membrane protein</topology>
    </subcellularLocation>
</comment>
<dbReference type="InterPro" id="IPR003352">
    <property type="entry name" value="PTS_EIIC"/>
</dbReference>
<dbReference type="PANTHER" id="PTHR30175">
    <property type="entry name" value="PHOSPHOTRANSFERASE SYSTEM TRANSPORT PROTEIN"/>
    <property type="match status" value="1"/>
</dbReference>
<feature type="transmembrane region" description="Helical" evidence="12">
    <location>
        <begin position="208"/>
        <end position="229"/>
    </location>
</feature>
<dbReference type="GO" id="GO:0008982">
    <property type="term" value="F:protein-N(PI)-phosphohistidine-sugar phosphotransferase activity"/>
    <property type="evidence" value="ECO:0007669"/>
    <property type="project" value="InterPro"/>
</dbReference>
<dbReference type="Pfam" id="PF02378">
    <property type="entry name" value="PTS_EIIC"/>
    <property type="match status" value="1"/>
</dbReference>
<dbReference type="PROSITE" id="PS51103">
    <property type="entry name" value="PTS_EIIC_TYPE_1"/>
    <property type="match status" value="1"/>
</dbReference>
<evidence type="ECO:0000256" key="8">
    <source>
        <dbReference type="ARBA" id="ARBA00022777"/>
    </source>
</evidence>
<dbReference type="EMBL" id="CP031376">
    <property type="protein sequence ID" value="AXK51524.1"/>
    <property type="molecule type" value="Genomic_DNA"/>
</dbReference>
<keyword evidence="3" id="KW-1003">Cell membrane</keyword>
<feature type="transmembrane region" description="Helical" evidence="12">
    <location>
        <begin position="343"/>
        <end position="360"/>
    </location>
</feature>
<evidence type="ECO:0000256" key="10">
    <source>
        <dbReference type="ARBA" id="ARBA00023136"/>
    </source>
</evidence>
<keyword evidence="16" id="KW-1185">Reference proteome</keyword>
<dbReference type="GO" id="GO:0005886">
    <property type="term" value="C:plasma membrane"/>
    <property type="evidence" value="ECO:0007669"/>
    <property type="project" value="UniProtKB-SubCell"/>
</dbReference>
<keyword evidence="10 12" id="KW-0472">Membrane</keyword>
<evidence type="ECO:0000256" key="4">
    <source>
        <dbReference type="ARBA" id="ARBA00022597"/>
    </source>
</evidence>
<evidence type="ECO:0000259" key="13">
    <source>
        <dbReference type="PROSITE" id="PS51098"/>
    </source>
</evidence>
<dbReference type="KEGG" id="salx:SALLE_v1c08540"/>
<sequence>MKNAKNVAKQICDIIGKDNINSFTNCMTRLRVKVKNKEQVNLDVLKTTPGVLGVVVADDQLQIILGPGFVNKVAVEFGKLVEIVSQAVVEENLDQANFEIKSAEQAGQENKGKYRNKNKVQNFLSKISKVFTPLIPAFIGAGILSGIAGIMLSQVPMLADKTGPNWVGYETLKSWWQVMSLSLTVLTNVFIIAVGWRIGEEWGGSPGISALMAAMYCSFVGPTIIGIFIDQGDSYNFLGMLINKDNIESNWFTVGFVNYTTAGVPILGAAHAGLIGAMIAAGVTVNIEKVFRRFMPGAIDTILTPILVIFIMVLVNFLLIIPLAGYLFTAISWLFINIYQNPFGAAFLAGIFLIALTFGVHQGFLPVYFALIQETGVNGLFPIMCMGGTSMVGVSIGLWLMAKKGSVLRKQITGAIIPGFLGIGEPLLYGICLPRVRPFVVACITAAFGGFYMGAMSFWAGINVGMNAATGPGGLTAAIMMTTIDGNIVAGILTYLSGLLLTYMLGATFCWFSYSKIALNGSTKMKTIFKKDSEISLGKKIGYGFAFATIIGIFVSWIVWYVKTPIEARKQLASLQLK</sequence>
<feature type="transmembrane region" description="Helical" evidence="12">
    <location>
        <begin position="439"/>
        <end position="462"/>
    </location>
</feature>
<keyword evidence="4" id="KW-0762">Sugar transport</keyword>
<protein>
    <submittedName>
        <fullName evidence="15">PTS system, N-acetylmuramic acid-specific IIB component</fullName>
    </submittedName>
</protein>
<dbReference type="InterPro" id="IPR036878">
    <property type="entry name" value="Glu_permease_IIB"/>
</dbReference>
<feature type="transmembrane region" description="Helical" evidence="12">
    <location>
        <begin position="266"/>
        <end position="287"/>
    </location>
</feature>
<reference evidence="15 16" key="1">
    <citation type="submission" date="2018-07" db="EMBL/GenBank/DDBJ databases">
        <title>Complete genome sequence of Spiroplasma alleghenense PLHS-1 (ATCC 51752).</title>
        <authorList>
            <person name="Chou L."/>
            <person name="Lee T.-Y."/>
            <person name="Tsai Y.-M."/>
            <person name="Kuo C.-H."/>
        </authorList>
    </citation>
    <scope>NUCLEOTIDE SEQUENCE [LARGE SCALE GENOMIC DNA]</scope>
    <source>
        <strain evidence="15 16">PLHS-1</strain>
    </source>
</reference>
<organism evidence="15 16">
    <name type="scientific">Spiroplasma alleghenense</name>
    <dbReference type="NCBI Taxonomy" id="216931"/>
    <lineage>
        <taxon>Bacteria</taxon>
        <taxon>Bacillati</taxon>
        <taxon>Mycoplasmatota</taxon>
        <taxon>Mollicutes</taxon>
        <taxon>Entomoplasmatales</taxon>
        <taxon>Spiroplasmataceae</taxon>
        <taxon>Spiroplasma</taxon>
    </lineage>
</organism>
<proteinExistence type="predicted"/>
<evidence type="ECO:0000256" key="11">
    <source>
        <dbReference type="PROSITE-ProRule" id="PRU00421"/>
    </source>
</evidence>
<feature type="transmembrane region" description="Helical" evidence="12">
    <location>
        <begin position="134"/>
        <end position="155"/>
    </location>
</feature>
<evidence type="ECO:0000256" key="1">
    <source>
        <dbReference type="ARBA" id="ARBA00004651"/>
    </source>
</evidence>
<evidence type="ECO:0000259" key="14">
    <source>
        <dbReference type="PROSITE" id="PS51103"/>
    </source>
</evidence>
<dbReference type="InterPro" id="IPR013013">
    <property type="entry name" value="PTS_EIIC_1"/>
</dbReference>
<feature type="active site" description="Phosphocysteine intermediate; for EIIB activity" evidence="11">
    <location>
        <position position="26"/>
    </location>
</feature>
<name>A0A345Z4J5_9MOLU</name>
<dbReference type="SUPFAM" id="SSF55604">
    <property type="entry name" value="Glucose permease domain IIB"/>
    <property type="match status" value="1"/>
</dbReference>
<dbReference type="PROSITE" id="PS01035">
    <property type="entry name" value="PTS_EIIB_TYPE_1_CYS"/>
    <property type="match status" value="1"/>
</dbReference>
<gene>
    <name evidence="15" type="primary">murP</name>
    <name evidence="15" type="ORF">SALLE_v1c08540</name>
</gene>
<dbReference type="InterPro" id="IPR001996">
    <property type="entry name" value="PTS_IIB_1"/>
</dbReference>
<keyword evidence="7 12" id="KW-0812">Transmembrane</keyword>
<keyword evidence="9 12" id="KW-1133">Transmembrane helix</keyword>
<dbReference type="CDD" id="cd00212">
    <property type="entry name" value="PTS_IIB_glc"/>
    <property type="match status" value="1"/>
</dbReference>
<dbReference type="InterPro" id="IPR018113">
    <property type="entry name" value="PTrfase_EIIB_Cys"/>
</dbReference>
<feature type="domain" description="PTS EIIB type-1" evidence="13">
    <location>
        <begin position="4"/>
        <end position="87"/>
    </location>
</feature>
<feature type="transmembrane region" description="Helical" evidence="12">
    <location>
        <begin position="500"/>
        <end position="519"/>
    </location>
</feature>
<evidence type="ECO:0000313" key="16">
    <source>
        <dbReference type="Proteomes" id="UP000254792"/>
    </source>
</evidence>
<accession>A0A345Z4J5</accession>
<dbReference type="GO" id="GO:0090588">
    <property type="term" value="F:protein-phosphocysteine-N-acetylmuramate phosphotransferase system transporter activity"/>
    <property type="evidence" value="ECO:0007669"/>
    <property type="project" value="TreeGrafter"/>
</dbReference>